<comment type="caution">
    <text evidence="1">The sequence shown here is derived from an EMBL/GenBank/DDBJ whole genome shotgun (WGS) entry which is preliminary data.</text>
</comment>
<keyword evidence="2" id="KW-1185">Reference proteome</keyword>
<dbReference type="EMBL" id="JBCEVZ010000067">
    <property type="protein sequence ID" value="MEL5996331.1"/>
    <property type="molecule type" value="Genomic_DNA"/>
</dbReference>
<gene>
    <name evidence="1" type="ORF">AAFH49_19105</name>
</gene>
<accession>A0ABU9M0I8</accession>
<dbReference type="Proteomes" id="UP001479606">
    <property type="component" value="Unassembled WGS sequence"/>
</dbReference>
<name>A0ABU9M0I8_9BACT</name>
<proteinExistence type="predicted"/>
<evidence type="ECO:0000313" key="1">
    <source>
        <dbReference type="EMBL" id="MEL5996331.1"/>
    </source>
</evidence>
<protein>
    <submittedName>
        <fullName evidence="1">Uncharacterized protein</fullName>
    </submittedName>
</protein>
<reference evidence="1 2" key="1">
    <citation type="journal article" date="2018" name="Arch. Microbiol.">
        <title>Hymenobacter segetis sp. nov., isolated from soil.</title>
        <authorList>
            <person name="Ten L.N."/>
            <person name="Lim S.J."/>
            <person name="Kim B.O."/>
            <person name="Kang I.K."/>
            <person name="Jung H.Y."/>
        </authorList>
    </citation>
    <scope>NUCLEOTIDE SEQUENCE [LARGE SCALE GENOMIC DNA]</scope>
    <source>
        <strain evidence="1 2">S7-3-11</strain>
    </source>
</reference>
<organism evidence="1 2">
    <name type="scientific">Hymenobacter segetis</name>
    <dbReference type="NCBI Taxonomy" id="2025509"/>
    <lineage>
        <taxon>Bacteria</taxon>
        <taxon>Pseudomonadati</taxon>
        <taxon>Bacteroidota</taxon>
        <taxon>Cytophagia</taxon>
        <taxon>Cytophagales</taxon>
        <taxon>Hymenobacteraceae</taxon>
        <taxon>Hymenobacter</taxon>
    </lineage>
</organism>
<dbReference type="RefSeq" id="WP_342300693.1">
    <property type="nucleotide sequence ID" value="NZ_JBCEVZ010000067.1"/>
</dbReference>
<sequence>MSDSVYNAIYNQVLDLHEHYNDLARLQQAIPSTRPRHSNYTNQEQAVRDKASEILRFARGIPSAGTDLHVEVDSIMEGCRQTMDNPYKKLAHVVKIPPRRS</sequence>
<evidence type="ECO:0000313" key="2">
    <source>
        <dbReference type="Proteomes" id="UP001479606"/>
    </source>
</evidence>